<proteinExistence type="predicted"/>
<keyword evidence="2" id="KW-1185">Reference proteome</keyword>
<dbReference type="RefSeq" id="WP_114362290.1">
    <property type="nucleotide sequence ID" value="NZ_QPIX01000002.1"/>
</dbReference>
<reference evidence="1 2" key="1">
    <citation type="submission" date="2018-07" db="EMBL/GenBank/DDBJ databases">
        <title>Genomic Encyclopedia of Type Strains, Phase IV (KMG-IV): sequencing the most valuable type-strain genomes for metagenomic binning, comparative biology and taxonomic classification.</title>
        <authorList>
            <person name="Goeker M."/>
        </authorList>
    </citation>
    <scope>NUCLEOTIDE SEQUENCE [LARGE SCALE GENOMIC DNA]</scope>
    <source>
        <strain evidence="1 2">DSM 25528</strain>
    </source>
</reference>
<protein>
    <submittedName>
        <fullName evidence="1">Uncharacterized protein</fullName>
    </submittedName>
</protein>
<name>A0A6I7HQE6_9HYPH</name>
<gene>
    <name evidence="1" type="ORF">DFR48_102455</name>
</gene>
<evidence type="ECO:0000313" key="2">
    <source>
        <dbReference type="Proteomes" id="UP000252582"/>
    </source>
</evidence>
<sequence length="216" mass="24578">MRLAFSLSAQFEVMDASLDLIEKAVLLQDIGRSDPEDHATYLAVSVLAFRATNDMRAAKKLLNCGYFVQAASLLRDIAEIGMLALYFAEFPERLPDWRRSEGTNRHNRYGRSKLRKAISEQGKFEYLDQYFDLFSEYGTHPSSASIMAHHDGQRFYVGPHFNETIYRRSIMDLASLVWHVTDACGSAYRSLFNTSLEDALAKELARFSKSWDGIAP</sequence>
<comment type="caution">
    <text evidence="1">The sequence shown here is derived from an EMBL/GenBank/DDBJ whole genome shotgun (WGS) entry which is preliminary data.</text>
</comment>
<accession>A0A6I7HQE6</accession>
<dbReference type="EMBL" id="QPIX01000002">
    <property type="protein sequence ID" value="RCW27961.1"/>
    <property type="molecule type" value="Genomic_DNA"/>
</dbReference>
<dbReference type="AlphaFoldDB" id="A0A6I7HQE6"/>
<organism evidence="1 2">
    <name type="scientific">Ciceribacter lividus</name>
    <dbReference type="NCBI Taxonomy" id="1197950"/>
    <lineage>
        <taxon>Bacteria</taxon>
        <taxon>Pseudomonadati</taxon>
        <taxon>Pseudomonadota</taxon>
        <taxon>Alphaproteobacteria</taxon>
        <taxon>Hyphomicrobiales</taxon>
        <taxon>Rhizobiaceae</taxon>
        <taxon>Ciceribacter</taxon>
    </lineage>
</organism>
<evidence type="ECO:0000313" key="1">
    <source>
        <dbReference type="EMBL" id="RCW27961.1"/>
    </source>
</evidence>
<dbReference type="Proteomes" id="UP000252582">
    <property type="component" value="Unassembled WGS sequence"/>
</dbReference>